<dbReference type="Pfam" id="PF00258">
    <property type="entry name" value="Flavodoxin_1"/>
    <property type="match status" value="1"/>
</dbReference>
<dbReference type="Proteomes" id="UP000295058">
    <property type="component" value="Unassembled WGS sequence"/>
</dbReference>
<name>A0A235CDP3_9GAMM</name>
<evidence type="ECO:0000313" key="6">
    <source>
        <dbReference type="EMBL" id="OYD22721.1"/>
    </source>
</evidence>
<gene>
    <name evidence="6" type="ORF">B6S09_14730</name>
    <name evidence="7" type="ORF">LY04_02551</name>
</gene>
<keyword evidence="4" id="KW-0813">Transport</keyword>
<keyword evidence="4" id="KW-0249">Electron transport</keyword>
<dbReference type="NCBIfam" id="NF006531">
    <property type="entry name" value="PRK09004.1"/>
    <property type="match status" value="1"/>
</dbReference>
<dbReference type="RefSeq" id="WP_094279257.1">
    <property type="nucleotide sequence ID" value="NZ_NQJF01000013.1"/>
</dbReference>
<dbReference type="PANTHER" id="PTHR19384:SF128">
    <property type="entry name" value="NADPH OXIDOREDUCTASE A"/>
    <property type="match status" value="1"/>
</dbReference>
<evidence type="ECO:0000313" key="8">
    <source>
        <dbReference type="Proteomes" id="UP000243640"/>
    </source>
</evidence>
<evidence type="ECO:0000256" key="1">
    <source>
        <dbReference type="ARBA" id="ARBA00001917"/>
    </source>
</evidence>
<comment type="caution">
    <text evidence="6">The sequence shown here is derived from an EMBL/GenBank/DDBJ whole genome shotgun (WGS) entry which is preliminary data.</text>
</comment>
<dbReference type="EMBL" id="NQJF01000013">
    <property type="protein sequence ID" value="OYD22721.1"/>
    <property type="molecule type" value="Genomic_DNA"/>
</dbReference>
<dbReference type="Proteomes" id="UP000243640">
    <property type="component" value="Unassembled WGS sequence"/>
</dbReference>
<dbReference type="InterPro" id="IPR008254">
    <property type="entry name" value="Flavodoxin/NO_synth"/>
</dbReference>
<evidence type="ECO:0000256" key="4">
    <source>
        <dbReference type="ARBA" id="ARBA00022982"/>
    </source>
</evidence>
<dbReference type="PROSITE" id="PS50902">
    <property type="entry name" value="FLAVODOXIN_LIKE"/>
    <property type="match status" value="1"/>
</dbReference>
<organism evidence="6 8">
    <name type="scientific">Oceanimonas baumannii</name>
    <dbReference type="NCBI Taxonomy" id="129578"/>
    <lineage>
        <taxon>Bacteria</taxon>
        <taxon>Pseudomonadati</taxon>
        <taxon>Pseudomonadota</taxon>
        <taxon>Gammaproteobacteria</taxon>
        <taxon>Aeromonadales</taxon>
        <taxon>Aeromonadaceae</taxon>
        <taxon>Oceanimonas</taxon>
    </lineage>
</organism>
<dbReference type="InterPro" id="IPR029039">
    <property type="entry name" value="Flavoprotein-like_sf"/>
</dbReference>
<reference evidence="7 9" key="2">
    <citation type="submission" date="2019-03" db="EMBL/GenBank/DDBJ databases">
        <title>Genomic Encyclopedia of Archaeal and Bacterial Type Strains, Phase II (KMG-II): from individual species to whole genera.</title>
        <authorList>
            <person name="Goeker M."/>
        </authorList>
    </citation>
    <scope>NUCLEOTIDE SEQUENCE [LARGE SCALE GENOMIC DNA]</scope>
    <source>
        <strain evidence="7 9">DSM 15594</strain>
    </source>
</reference>
<accession>A0A235CDP3</accession>
<dbReference type="Gene3D" id="3.40.50.360">
    <property type="match status" value="1"/>
</dbReference>
<dbReference type="GO" id="GO:0050660">
    <property type="term" value="F:flavin adenine dinucleotide binding"/>
    <property type="evidence" value="ECO:0007669"/>
    <property type="project" value="TreeGrafter"/>
</dbReference>
<comment type="cofactor">
    <cofactor evidence="1">
        <name>FMN</name>
        <dbReference type="ChEBI" id="CHEBI:58210"/>
    </cofactor>
</comment>
<dbReference type="GO" id="GO:0010181">
    <property type="term" value="F:FMN binding"/>
    <property type="evidence" value="ECO:0007669"/>
    <property type="project" value="InterPro"/>
</dbReference>
<keyword evidence="9" id="KW-1185">Reference proteome</keyword>
<dbReference type="AlphaFoldDB" id="A0A235CDP3"/>
<sequence length="151" mass="16395">MSHFTLLVGSTLGCAEDLAEDLADHLQSAGHTTVIHTSPQLDHILIAPDHYLLLICSTHGAGDLPDNIQPFFEALQQQAPHFPKLSYLAVGLGDSSYDTFCHAIQKLDQTLTALGATRIGDRLEIDVSAGDPPEQQAQIWLDRNLNEAMIA</sequence>
<evidence type="ECO:0000313" key="7">
    <source>
        <dbReference type="EMBL" id="TDW57686.1"/>
    </source>
</evidence>
<reference evidence="6 8" key="1">
    <citation type="submission" date="2017-08" db="EMBL/GenBank/DDBJ databases">
        <title>Draft Genome Sequence of the Marine Bacterium Oceanimonas baumannii ATCC 700832.</title>
        <authorList>
            <person name="Mcclelland W.D."/>
            <person name="Brennan M.A."/>
            <person name="Trachtenberg A.M."/>
            <person name="Maclea K.S."/>
        </authorList>
    </citation>
    <scope>NUCLEOTIDE SEQUENCE [LARGE SCALE GENOMIC DNA]</scope>
    <source>
        <strain evidence="6 8">ATCC 700832</strain>
    </source>
</reference>
<evidence type="ECO:0000259" key="5">
    <source>
        <dbReference type="PROSITE" id="PS50902"/>
    </source>
</evidence>
<evidence type="ECO:0000256" key="3">
    <source>
        <dbReference type="ARBA" id="ARBA00022643"/>
    </source>
</evidence>
<dbReference type="PANTHER" id="PTHR19384">
    <property type="entry name" value="NITRIC OXIDE SYNTHASE-RELATED"/>
    <property type="match status" value="1"/>
</dbReference>
<dbReference type="GO" id="GO:0016491">
    <property type="term" value="F:oxidoreductase activity"/>
    <property type="evidence" value="ECO:0007669"/>
    <property type="project" value="TreeGrafter"/>
</dbReference>
<evidence type="ECO:0000313" key="9">
    <source>
        <dbReference type="Proteomes" id="UP000295058"/>
    </source>
</evidence>
<dbReference type="OrthoDB" id="359268at2"/>
<dbReference type="PRINTS" id="PR00369">
    <property type="entry name" value="FLAVODOXIN"/>
</dbReference>
<proteinExistence type="predicted"/>
<dbReference type="InterPro" id="IPR001094">
    <property type="entry name" value="Flavdoxin-like"/>
</dbReference>
<evidence type="ECO:0000256" key="2">
    <source>
        <dbReference type="ARBA" id="ARBA00022630"/>
    </source>
</evidence>
<keyword evidence="2" id="KW-0285">Flavoprotein</keyword>
<protein>
    <submittedName>
        <fullName evidence="6">FMN-binding protein MioC</fullName>
    </submittedName>
    <submittedName>
        <fullName evidence="7">MioC protein</fullName>
    </submittedName>
</protein>
<dbReference type="SUPFAM" id="SSF52218">
    <property type="entry name" value="Flavoproteins"/>
    <property type="match status" value="1"/>
</dbReference>
<dbReference type="GO" id="GO:0005829">
    <property type="term" value="C:cytosol"/>
    <property type="evidence" value="ECO:0007669"/>
    <property type="project" value="TreeGrafter"/>
</dbReference>
<keyword evidence="3" id="KW-0288">FMN</keyword>
<feature type="domain" description="Flavodoxin-like" evidence="5">
    <location>
        <begin position="4"/>
        <end position="145"/>
    </location>
</feature>
<dbReference type="EMBL" id="SODO01000010">
    <property type="protein sequence ID" value="TDW57686.1"/>
    <property type="molecule type" value="Genomic_DNA"/>
</dbReference>